<protein>
    <submittedName>
        <fullName evidence="1">Uncharacterized protein</fullName>
    </submittedName>
</protein>
<accession>A0A0P1II79</accession>
<organism evidence="1 2">
    <name type="scientific">Ruegeria denitrificans</name>
    <dbReference type="NCBI Taxonomy" id="1715692"/>
    <lineage>
        <taxon>Bacteria</taxon>
        <taxon>Pseudomonadati</taxon>
        <taxon>Pseudomonadota</taxon>
        <taxon>Alphaproteobacteria</taxon>
        <taxon>Rhodobacterales</taxon>
        <taxon>Roseobacteraceae</taxon>
        <taxon>Ruegeria</taxon>
    </lineage>
</organism>
<dbReference type="AlphaFoldDB" id="A0A0P1II79"/>
<proteinExistence type="predicted"/>
<dbReference type="EMBL" id="CYUD01000014">
    <property type="protein sequence ID" value="CUK14606.1"/>
    <property type="molecule type" value="Genomic_DNA"/>
</dbReference>
<reference evidence="2" key="1">
    <citation type="submission" date="2015-09" db="EMBL/GenBank/DDBJ databases">
        <authorList>
            <person name="Rodrigo-Torres L."/>
            <person name="Arahal D.R."/>
        </authorList>
    </citation>
    <scope>NUCLEOTIDE SEQUENCE [LARGE SCALE GENOMIC DNA]</scope>
    <source>
        <strain evidence="2">CECT 5091</strain>
    </source>
</reference>
<gene>
    <name evidence="1" type="ORF">RUE5091_03773</name>
</gene>
<keyword evidence="2" id="KW-1185">Reference proteome</keyword>
<dbReference type="STRING" id="1715692.RUE5091_03773"/>
<dbReference type="OrthoDB" id="8390236at2"/>
<evidence type="ECO:0000313" key="1">
    <source>
        <dbReference type="EMBL" id="CUK14606.1"/>
    </source>
</evidence>
<name>A0A0P1II79_9RHOB</name>
<dbReference type="RefSeq" id="WP_058283436.1">
    <property type="nucleotide sequence ID" value="NZ_CYUD01000014.1"/>
</dbReference>
<sequence>MAQEQSRFELNAGLVEGNGKCVIELKKDKQSLGLMLLDAAEVESWIRNLASLRAQMTEQVAPALDPSFRIEGPFDPAWRIPKDPQDGVRLLALRHPGLGWVAYGLPVKEAKKIGCWLSKPKI</sequence>
<evidence type="ECO:0000313" key="2">
    <source>
        <dbReference type="Proteomes" id="UP000051260"/>
    </source>
</evidence>
<dbReference type="Proteomes" id="UP000051260">
    <property type="component" value="Unassembled WGS sequence"/>
</dbReference>